<accession>Q2RGA8</accession>
<protein>
    <submittedName>
        <fullName evidence="1">Uncharacterized protein</fullName>
    </submittedName>
</protein>
<name>Q2RGA8_MOOTA</name>
<proteinExistence type="predicted"/>
<dbReference type="OrthoDB" id="69057at2"/>
<dbReference type="EnsemblBacteria" id="ABC20531">
    <property type="protein sequence ID" value="ABC20531"/>
    <property type="gene ID" value="Moth_2244"/>
</dbReference>
<reference evidence="1" key="1">
    <citation type="submission" date="2005-12" db="EMBL/GenBank/DDBJ databases">
        <title>Complete sequence of Moorella thermoacetica ATCC 39073.</title>
        <authorList>
            <consortium name="US DOE Joint Genome Institute"/>
            <person name="Copeland A."/>
            <person name="Lucas S."/>
            <person name="Lapidus A."/>
            <person name="Barry K."/>
            <person name="Detter J.C."/>
            <person name="Glavina T."/>
            <person name="Hammon N."/>
            <person name="Israni S."/>
            <person name="Pitluck S."/>
            <person name="Chertkov O."/>
            <person name="Saunders E.H."/>
            <person name="Brettin T."/>
            <person name="Bruce D."/>
            <person name="Han C."/>
            <person name="Tapia R."/>
            <person name="Gilna P."/>
            <person name="Schmutz J."/>
            <person name="Larimer F."/>
            <person name="Land M."/>
            <person name="Kyrpides N."/>
            <person name="Anderson I."/>
            <person name="Richardson P."/>
            <person name="Ragsdale S."/>
        </authorList>
    </citation>
    <scope>NUCLEOTIDE SEQUENCE</scope>
    <source>
        <strain evidence="1">ATCC 39073</strain>
    </source>
</reference>
<organism evidence="1">
    <name type="scientific">Moorella thermoacetica (strain ATCC 39073 / JCM 9320)</name>
    <dbReference type="NCBI Taxonomy" id="264732"/>
    <lineage>
        <taxon>Bacteria</taxon>
        <taxon>Bacillati</taxon>
        <taxon>Bacillota</taxon>
        <taxon>Clostridia</taxon>
        <taxon>Neomoorellales</taxon>
        <taxon>Neomoorellaceae</taxon>
        <taxon>Neomoorella</taxon>
    </lineage>
</organism>
<dbReference type="PATRIC" id="fig|264732.11.peg.2443"/>
<dbReference type="STRING" id="264732.Moth_2244"/>
<dbReference type="InterPro" id="IPR023137">
    <property type="entry name" value="BrxA_sf"/>
</dbReference>
<sequence length="276" mass="31260">MQHDPILADIKQDADSRSYALWEQMGFRFGDKGTHTSRTIMLDELSLLLRECVENATRDDYITAIIDNNCLGKRTAATRRLTSQRMRELYALDPSLLIFRVLRYCWYADENGRPLLALLTALARDPLLRITSLPILRMQPGEELARQQMIDVLRESTGSRLNDSTLDKVVRNASSTWTQSGHLKGRVRKIRQKVDPTPVVTAYALLIGYLLGARGHGLFKTLWAKVLDTPSEELVSLAVDAKRLGFLDISYAGGMIEISVDRMLTGAERRLIREQN</sequence>
<dbReference type="eggNOG" id="ENOG502Z847">
    <property type="taxonomic scope" value="Bacteria"/>
</dbReference>
<evidence type="ECO:0000313" key="1">
    <source>
        <dbReference type="EMBL" id="ABC20531.1"/>
    </source>
</evidence>
<dbReference type="EMBL" id="CP000232">
    <property type="protein sequence ID" value="ABC20531.1"/>
    <property type="molecule type" value="Genomic_DNA"/>
</dbReference>
<dbReference type="KEGG" id="mta:Moth_2244"/>
<dbReference type="AlphaFoldDB" id="Q2RGA8"/>
<dbReference type="HOGENOM" id="CLU_083027_0_0_9"/>
<gene>
    <name evidence="1" type="ordered locus">Moth_2244</name>
</gene>
<dbReference type="Gene3D" id="1.10.3540.10">
    <property type="entry name" value="uncharacterized protein from magnetospirillum magneticum domain"/>
    <property type="match status" value="1"/>
</dbReference>